<accession>A0A2N6JZL9</accession>
<organism evidence="1 2">
    <name type="scientific">Fischerella muscicola CCMEE 5323</name>
    <dbReference type="NCBI Taxonomy" id="2019572"/>
    <lineage>
        <taxon>Bacteria</taxon>
        <taxon>Bacillati</taxon>
        <taxon>Cyanobacteriota</taxon>
        <taxon>Cyanophyceae</taxon>
        <taxon>Nostocales</taxon>
        <taxon>Hapalosiphonaceae</taxon>
        <taxon>Fischerella</taxon>
    </lineage>
</organism>
<evidence type="ECO:0000313" key="2">
    <source>
        <dbReference type="Proteomes" id="UP000235036"/>
    </source>
</evidence>
<dbReference type="AlphaFoldDB" id="A0A2N6JZL9"/>
<comment type="caution">
    <text evidence="1">The sequence shown here is derived from an EMBL/GenBank/DDBJ whole genome shotgun (WGS) entry which is preliminary data.</text>
</comment>
<dbReference type="EMBL" id="NRQW01000437">
    <property type="protein sequence ID" value="PLZ86850.1"/>
    <property type="molecule type" value="Genomic_DNA"/>
</dbReference>
<proteinExistence type="predicted"/>
<gene>
    <name evidence="1" type="ORF">CEN44_18990</name>
</gene>
<reference evidence="1 2" key="1">
    <citation type="submission" date="2017-08" db="EMBL/GenBank/DDBJ databases">
        <title>Genomes of Fischerella (Mastigocladus) sp. strains.</title>
        <authorList>
            <person name="Miller S.R."/>
        </authorList>
    </citation>
    <scope>NUCLEOTIDE SEQUENCE [LARGE SCALE GENOMIC DNA]</scope>
    <source>
        <strain evidence="1 2">CCMEE 5323</strain>
    </source>
</reference>
<keyword evidence="2" id="KW-1185">Reference proteome</keyword>
<protein>
    <submittedName>
        <fullName evidence="1">Uncharacterized protein</fullName>
    </submittedName>
</protein>
<sequence length="67" mass="7324">MIFFSLPTKKYSLGVLGVFAVACGKPLRVYITSSPYCATPKAGLAIAKGQTYFLQKLTAFLTNTKMR</sequence>
<dbReference type="Proteomes" id="UP000235036">
    <property type="component" value="Unassembled WGS sequence"/>
</dbReference>
<name>A0A2N6JZL9_FISMU</name>
<dbReference type="RefSeq" id="WP_016865339.1">
    <property type="nucleotide sequence ID" value="NZ_CAWNVR010000555.1"/>
</dbReference>
<evidence type="ECO:0000313" key="1">
    <source>
        <dbReference type="EMBL" id="PLZ86850.1"/>
    </source>
</evidence>